<dbReference type="InterPro" id="IPR026898">
    <property type="entry name" value="PrsW"/>
</dbReference>
<dbReference type="AlphaFoldDB" id="K6V6J2"/>
<evidence type="ECO:0000313" key="2">
    <source>
        <dbReference type="EMBL" id="GAB91828.1"/>
    </source>
</evidence>
<keyword evidence="1" id="KW-1133">Transmembrane helix</keyword>
<evidence type="ECO:0000256" key="1">
    <source>
        <dbReference type="SAM" id="Phobius"/>
    </source>
</evidence>
<dbReference type="GO" id="GO:0008233">
    <property type="term" value="F:peptidase activity"/>
    <property type="evidence" value="ECO:0007669"/>
    <property type="project" value="InterPro"/>
</dbReference>
<feature type="transmembrane region" description="Helical" evidence="1">
    <location>
        <begin position="188"/>
        <end position="210"/>
    </location>
</feature>
<name>K6V6J2_9ACTN</name>
<reference evidence="2 3" key="1">
    <citation type="submission" date="2012-08" db="EMBL/GenBank/DDBJ databases">
        <title>Whole genome shotgun sequence of Gordonia rhizosphera NBRC 16068.</title>
        <authorList>
            <person name="Takarada H."/>
            <person name="Isaki S."/>
            <person name="Hosoyama A."/>
            <person name="Tsuchikane K."/>
            <person name="Katsumata H."/>
            <person name="Baba S."/>
            <person name="Ohji S."/>
            <person name="Yamazaki S."/>
            <person name="Fujita N."/>
        </authorList>
    </citation>
    <scope>NUCLEOTIDE SEQUENCE [LARGE SCALE GENOMIC DNA]</scope>
    <source>
        <strain evidence="2 3">NBRC 16068</strain>
    </source>
</reference>
<dbReference type="EMBL" id="BAHC01000150">
    <property type="protein sequence ID" value="GAB91828.1"/>
    <property type="molecule type" value="Genomic_DNA"/>
</dbReference>
<gene>
    <name evidence="2" type="ORF">GORHZ_150_00240</name>
</gene>
<feature type="transmembrane region" description="Helical" evidence="1">
    <location>
        <begin position="31"/>
        <end position="52"/>
    </location>
</feature>
<dbReference type="Proteomes" id="UP000008363">
    <property type="component" value="Unassembled WGS sequence"/>
</dbReference>
<feature type="transmembrane region" description="Helical" evidence="1">
    <location>
        <begin position="165"/>
        <end position="182"/>
    </location>
</feature>
<dbReference type="STRING" id="1108045.GORHZ_150_00240"/>
<dbReference type="Pfam" id="PF13367">
    <property type="entry name" value="PrsW-protease"/>
    <property type="match status" value="1"/>
</dbReference>
<sequence>MSAPDSMARRLEAIEESGWGRPIRLVQPRNLAFWIYVVFVAIGIFSFATKLADLPSAYTTAIVAALLVWAVYTVPWVIFLHVTDRYEREPAKLAVWGFIWGGFAATWAIAIHGNNALHDLYATLISPEFALNFAPPLSAPLVEESSKAVGFVLILVLARHAVRSAFDGLIIGAFIGLGFQVLENIHYALAAAETAFGSANISGVIGTIVGRGLITGLFTHVLFSALVCAGLVYLIGTPSEPRNVTRGLLLVCGGVIGHG</sequence>
<protein>
    <recommendedName>
        <fullName evidence="4">PrsW family intramembrane metalloprotease</fullName>
    </recommendedName>
</protein>
<feature type="transmembrane region" description="Helical" evidence="1">
    <location>
        <begin position="93"/>
        <end position="113"/>
    </location>
</feature>
<feature type="transmembrane region" description="Helical" evidence="1">
    <location>
        <begin position="217"/>
        <end position="236"/>
    </location>
</feature>
<evidence type="ECO:0008006" key="4">
    <source>
        <dbReference type="Google" id="ProtNLM"/>
    </source>
</evidence>
<feature type="non-terminal residue" evidence="2">
    <location>
        <position position="259"/>
    </location>
</feature>
<accession>K6V6J2</accession>
<proteinExistence type="predicted"/>
<feature type="transmembrane region" description="Helical" evidence="1">
    <location>
        <begin position="58"/>
        <end position="81"/>
    </location>
</feature>
<dbReference type="OrthoDB" id="9785431at2"/>
<dbReference type="PANTHER" id="PTHR36844:SF1">
    <property type="entry name" value="PROTEASE PRSW"/>
    <property type="match status" value="1"/>
</dbReference>
<keyword evidence="3" id="KW-1185">Reference proteome</keyword>
<organism evidence="2 3">
    <name type="scientific">Gordonia rhizosphera NBRC 16068</name>
    <dbReference type="NCBI Taxonomy" id="1108045"/>
    <lineage>
        <taxon>Bacteria</taxon>
        <taxon>Bacillati</taxon>
        <taxon>Actinomycetota</taxon>
        <taxon>Actinomycetes</taxon>
        <taxon>Mycobacteriales</taxon>
        <taxon>Gordoniaceae</taxon>
        <taxon>Gordonia</taxon>
    </lineage>
</organism>
<dbReference type="PANTHER" id="PTHR36844">
    <property type="entry name" value="PROTEASE PRSW"/>
    <property type="match status" value="1"/>
</dbReference>
<keyword evidence="1" id="KW-0472">Membrane</keyword>
<dbReference type="RefSeq" id="WP_006335727.1">
    <property type="nucleotide sequence ID" value="NZ_BAHC01000150.1"/>
</dbReference>
<keyword evidence="1" id="KW-0812">Transmembrane</keyword>
<evidence type="ECO:0000313" key="3">
    <source>
        <dbReference type="Proteomes" id="UP000008363"/>
    </source>
</evidence>
<dbReference type="eggNOG" id="COG2339">
    <property type="taxonomic scope" value="Bacteria"/>
</dbReference>
<comment type="caution">
    <text evidence="2">The sequence shown here is derived from an EMBL/GenBank/DDBJ whole genome shotgun (WGS) entry which is preliminary data.</text>
</comment>